<feature type="transmembrane region" description="Helical" evidence="1">
    <location>
        <begin position="127"/>
        <end position="152"/>
    </location>
</feature>
<gene>
    <name evidence="2" type="ORF">H0I39_02310</name>
</gene>
<evidence type="ECO:0000313" key="3">
    <source>
        <dbReference type="Proteomes" id="UP000589716"/>
    </source>
</evidence>
<reference evidence="2 3" key="1">
    <citation type="submission" date="2020-07" db="EMBL/GenBank/DDBJ databases">
        <authorList>
            <person name="Maaloum M."/>
        </authorList>
    </citation>
    <scope>NUCLEOTIDE SEQUENCE [LARGE SCALE GENOMIC DNA]</scope>
    <source>
        <strain evidence="2 3">GCS-AN-3</strain>
    </source>
</reference>
<feature type="transmembrane region" description="Helical" evidence="1">
    <location>
        <begin position="61"/>
        <end position="79"/>
    </location>
</feature>
<evidence type="ECO:0000256" key="1">
    <source>
        <dbReference type="SAM" id="Phobius"/>
    </source>
</evidence>
<organism evidence="2 3">
    <name type="scientific">Ottowia beijingensis</name>
    <dbReference type="NCBI Taxonomy" id="1207057"/>
    <lineage>
        <taxon>Bacteria</taxon>
        <taxon>Pseudomonadati</taxon>
        <taxon>Pseudomonadota</taxon>
        <taxon>Betaproteobacteria</taxon>
        <taxon>Burkholderiales</taxon>
        <taxon>Comamonadaceae</taxon>
        <taxon>Ottowia</taxon>
    </lineage>
</organism>
<dbReference type="GO" id="GO:0016787">
    <property type="term" value="F:hydrolase activity"/>
    <property type="evidence" value="ECO:0007669"/>
    <property type="project" value="UniProtKB-KW"/>
</dbReference>
<accession>A0A853IKL0</accession>
<proteinExistence type="predicted"/>
<sequence>MDSLSQIVLGGAVAAAIAPPAHRRAALLAGAALGTLPDLDGLLIARFTSDPIQLMTLHRGASHSLFVLPFVAWFIWWAFRQRGGRVAQAPRRWLWAILAVLITHPLLDAFTSYGTQLFWPIPVQPTWWSTVFIIDPLYTIWLLLACIVAWLARHRVLAQRALVAGLVVSSAYLGWSVLAKGMADRAASATLATMGLAEAPRFSVATPFNTLLYRVVVMTPDGYLIGDRSVVADRGPMRFTAHASDAAALQTAGQLPAVQRLLWFNGGFMRARLQGDALVLSDLRMGLEPAYSFNFAVARRQGGAWQPMPPARAAAGEGAVFSRQGIGAALRQVWQRIWQAQG</sequence>
<dbReference type="InterPro" id="IPR053170">
    <property type="entry name" value="Transcription_regulator"/>
</dbReference>
<evidence type="ECO:0000313" key="2">
    <source>
        <dbReference type="EMBL" id="NZA00906.1"/>
    </source>
</evidence>
<dbReference type="PANTHER" id="PTHR40031">
    <property type="entry name" value="HYPOTHETICAL MEMBRANE SPANNING PROTEIN"/>
    <property type="match status" value="1"/>
</dbReference>
<dbReference type="RefSeq" id="WP_180549438.1">
    <property type="nucleotide sequence ID" value="NZ_JACCKX010000001.1"/>
</dbReference>
<keyword evidence="1" id="KW-1133">Transmembrane helix</keyword>
<keyword evidence="2" id="KW-0378">Hydrolase</keyword>
<dbReference type="PANTHER" id="PTHR40031:SF1">
    <property type="entry name" value="MEMBRANE-BOUND METAL-DEPENDENT HYDROLASE"/>
    <property type="match status" value="1"/>
</dbReference>
<dbReference type="AlphaFoldDB" id="A0A853IKL0"/>
<dbReference type="InterPro" id="IPR007404">
    <property type="entry name" value="YdjM-like"/>
</dbReference>
<name>A0A853IKL0_9BURK</name>
<comment type="caution">
    <text evidence="2">The sequence shown here is derived from an EMBL/GenBank/DDBJ whole genome shotgun (WGS) entry which is preliminary data.</text>
</comment>
<dbReference type="EMBL" id="JACCKX010000001">
    <property type="protein sequence ID" value="NZA00906.1"/>
    <property type="molecule type" value="Genomic_DNA"/>
</dbReference>
<dbReference type="Pfam" id="PF04307">
    <property type="entry name" value="YdjM"/>
    <property type="match status" value="1"/>
</dbReference>
<keyword evidence="1" id="KW-0472">Membrane</keyword>
<feature type="transmembrane region" description="Helical" evidence="1">
    <location>
        <begin position="161"/>
        <end position="178"/>
    </location>
</feature>
<dbReference type="Proteomes" id="UP000589716">
    <property type="component" value="Unassembled WGS sequence"/>
</dbReference>
<feature type="transmembrane region" description="Helical" evidence="1">
    <location>
        <begin position="91"/>
        <end position="107"/>
    </location>
</feature>
<protein>
    <submittedName>
        <fullName evidence="2">Metal-dependent hydrolase</fullName>
    </submittedName>
</protein>
<keyword evidence="3" id="KW-1185">Reference proteome</keyword>
<keyword evidence="1" id="KW-0812">Transmembrane</keyword>